<dbReference type="HOGENOM" id="CLU_033180_0_0_1"/>
<dbReference type="PROSITE" id="PS50097">
    <property type="entry name" value="BTB"/>
    <property type="match status" value="1"/>
</dbReference>
<dbReference type="EMBL" id="KB722645">
    <property type="protein sequence ID" value="EMS24319.1"/>
    <property type="molecule type" value="Genomic_DNA"/>
</dbReference>
<dbReference type="GeneID" id="27370336"/>
<proteinExistence type="predicted"/>
<dbReference type="SUPFAM" id="SSF54695">
    <property type="entry name" value="POZ domain"/>
    <property type="match status" value="1"/>
</dbReference>
<dbReference type="Gene3D" id="3.30.710.10">
    <property type="entry name" value="Potassium Channel Kv1.1, Chain A"/>
    <property type="match status" value="1"/>
</dbReference>
<keyword evidence="3" id="KW-1185">Reference proteome</keyword>
<evidence type="ECO:0000259" key="1">
    <source>
        <dbReference type="PROSITE" id="PS50097"/>
    </source>
</evidence>
<accession>M7XKC9</accession>
<dbReference type="InterPro" id="IPR011333">
    <property type="entry name" value="SKP1/BTB/POZ_sf"/>
</dbReference>
<dbReference type="PANTHER" id="PTHR24413">
    <property type="entry name" value="SPECKLE-TYPE POZ PROTEIN"/>
    <property type="match status" value="1"/>
</dbReference>
<dbReference type="InterPro" id="IPR000210">
    <property type="entry name" value="BTB/POZ_dom"/>
</dbReference>
<dbReference type="RefSeq" id="XP_016275438.1">
    <property type="nucleotide sequence ID" value="XM_016419984.1"/>
</dbReference>
<evidence type="ECO:0000313" key="3">
    <source>
        <dbReference type="Proteomes" id="UP000016926"/>
    </source>
</evidence>
<gene>
    <name evidence="2" type="ORF">RHTO_06323</name>
</gene>
<organism evidence="2 3">
    <name type="scientific">Rhodotorula toruloides (strain NP11)</name>
    <name type="common">Yeast</name>
    <name type="synonym">Rhodosporidium toruloides</name>
    <dbReference type="NCBI Taxonomy" id="1130832"/>
    <lineage>
        <taxon>Eukaryota</taxon>
        <taxon>Fungi</taxon>
        <taxon>Dikarya</taxon>
        <taxon>Basidiomycota</taxon>
        <taxon>Pucciniomycotina</taxon>
        <taxon>Microbotryomycetes</taxon>
        <taxon>Sporidiobolales</taxon>
        <taxon>Sporidiobolaceae</taxon>
        <taxon>Rhodotorula</taxon>
    </lineage>
</organism>
<feature type="domain" description="BTB" evidence="1">
    <location>
        <begin position="180"/>
        <end position="263"/>
    </location>
</feature>
<evidence type="ECO:0000313" key="2">
    <source>
        <dbReference type="EMBL" id="EMS24319.1"/>
    </source>
</evidence>
<name>M7XKC9_RHOT1</name>
<reference evidence="2 3" key="1">
    <citation type="journal article" date="2012" name="Nat. Commun.">
        <title>A multi-omic map of the lipid-producing yeast Rhodosporidium toruloides.</title>
        <authorList>
            <person name="Zhu Z."/>
            <person name="Zhang S."/>
            <person name="Liu H."/>
            <person name="Shen H."/>
            <person name="Lin X."/>
            <person name="Yang F."/>
            <person name="Zhou Y.J."/>
            <person name="Jin G."/>
            <person name="Ye M."/>
            <person name="Zou H."/>
            <person name="Zou H."/>
            <person name="Zhao Z.K."/>
        </authorList>
    </citation>
    <scope>NUCLEOTIDE SEQUENCE [LARGE SCALE GENOMIC DNA]</scope>
    <source>
        <strain evidence="2 3">NP11</strain>
    </source>
</reference>
<dbReference type="Proteomes" id="UP000016926">
    <property type="component" value="Unassembled WGS sequence"/>
</dbReference>
<protein>
    <submittedName>
        <fullName evidence="2">BTB/POZ-like domain containing protein</fullName>
    </submittedName>
</protein>
<sequence length="410" mass="45647">MSSGVPAAAAVPTPGQRVEPKLVSFAFKESHKYSFTCDLELDVTDPALSATFELPDVPIRGDWSCTVERVEQDLHLSILHSSLPSGAYGLGSGRMQVSAVLEKEEYSLGSFSWGTEWMPSRYTDDMNLAFAGWRSTIAAVELEPATSGSTYDPGKHRHNASCVNSNLEQLFPLELSPISRDVRFLFPHAPSGGAELWADADFLAHASPFFSSLLSSGVPQEYPMKLSNDTSLQYKQIQITETSFSTYRAVLAYLRTDSIEFAPLSSDCKPLSTDAKHTRRHYLAVSLDAKLPTLVSPKSTYRLAHLLELGALQKICINRLRHVLRPENAPIELFSSVSQLYDDWRKVILDYILDNWDAVMKTDSWKKKKGEIDSRKLPESAPILLELFEAKLATIKKKTYGPLCLSIVRP</sequence>
<dbReference type="AlphaFoldDB" id="M7XKC9"/>